<comment type="caution">
    <text evidence="2">The sequence shown here is derived from an EMBL/GenBank/DDBJ whole genome shotgun (WGS) entry which is preliminary data.</text>
</comment>
<name>A0A371J4R9_9FIRM</name>
<accession>A0A371J4R9</accession>
<dbReference type="InterPro" id="IPR025438">
    <property type="entry name" value="DUF4180"/>
</dbReference>
<organism evidence="2 3">
    <name type="scientific">Romboutsia weinsteinii</name>
    <dbReference type="NCBI Taxonomy" id="2020949"/>
    <lineage>
        <taxon>Bacteria</taxon>
        <taxon>Bacillati</taxon>
        <taxon>Bacillota</taxon>
        <taxon>Clostridia</taxon>
        <taxon>Peptostreptococcales</taxon>
        <taxon>Peptostreptococcaceae</taxon>
        <taxon>Romboutsia</taxon>
    </lineage>
</organism>
<dbReference type="Pfam" id="PF13788">
    <property type="entry name" value="DUF4180"/>
    <property type="match status" value="1"/>
</dbReference>
<evidence type="ECO:0000259" key="1">
    <source>
        <dbReference type="Pfam" id="PF13788"/>
    </source>
</evidence>
<dbReference type="EMBL" id="NOJY02000011">
    <property type="protein sequence ID" value="RDY27703.1"/>
    <property type="molecule type" value="Genomic_DNA"/>
</dbReference>
<proteinExistence type="predicted"/>
<evidence type="ECO:0000313" key="3">
    <source>
        <dbReference type="Proteomes" id="UP000215694"/>
    </source>
</evidence>
<gene>
    <name evidence="2" type="ORF">CHL78_008250</name>
</gene>
<evidence type="ECO:0000313" key="2">
    <source>
        <dbReference type="EMBL" id="RDY27703.1"/>
    </source>
</evidence>
<sequence length="118" mass="13676">MDYKIVEKANKKYIEIKHPLACESDVLDIIGICISNDIKLLVLREEVFTENFTNLKLGLAGIALQKFMNYHIKVSATIEDKNKIEGRFKELVSELNKSNNFRVFNNTRDAENWVLDIK</sequence>
<reference evidence="2 3" key="1">
    <citation type="journal article" date="2017" name="Genome Announc.">
        <title>Draft Genome Sequence of Romboutsia weinsteinii sp. nov. Strain CCRI-19649(T) Isolated from Surface Water.</title>
        <authorList>
            <person name="Maheux A.F."/>
            <person name="Boudreau D.K."/>
            <person name="Berube E."/>
            <person name="Boissinot M."/>
            <person name="Cantin P."/>
            <person name="Raymond F."/>
            <person name="Corbeil J."/>
            <person name="Omar R.F."/>
            <person name="Bergeron M.G."/>
        </authorList>
    </citation>
    <scope>NUCLEOTIDE SEQUENCE [LARGE SCALE GENOMIC DNA]</scope>
    <source>
        <strain evidence="2 3">CCRI-19649</strain>
    </source>
</reference>
<dbReference type="AlphaFoldDB" id="A0A371J4R9"/>
<dbReference type="OrthoDB" id="8595425at2"/>
<feature type="domain" description="DUF4180" evidence="1">
    <location>
        <begin position="17"/>
        <end position="113"/>
    </location>
</feature>
<keyword evidence="3" id="KW-1185">Reference proteome</keyword>
<dbReference type="Proteomes" id="UP000215694">
    <property type="component" value="Unassembled WGS sequence"/>
</dbReference>
<protein>
    <submittedName>
        <fullName evidence="2">DUF4180 domain-containing protein</fullName>
    </submittedName>
</protein>